<dbReference type="PROSITE" id="PS00028">
    <property type="entry name" value="ZINC_FINGER_C2H2_1"/>
    <property type="match status" value="1"/>
</dbReference>
<evidence type="ECO:0000256" key="1">
    <source>
        <dbReference type="ARBA" id="ARBA00022723"/>
    </source>
</evidence>
<accession>A0AAV4Q762</accession>
<evidence type="ECO:0000259" key="9">
    <source>
        <dbReference type="PROSITE" id="PS50157"/>
    </source>
</evidence>
<keyword evidence="2" id="KW-0677">Repeat</keyword>
<dbReference type="Gene3D" id="3.30.160.60">
    <property type="entry name" value="Classic Zinc Finger"/>
    <property type="match status" value="1"/>
</dbReference>
<dbReference type="PANTHER" id="PTHR23235">
    <property type="entry name" value="KRUEPPEL-LIKE TRANSCRIPTION FACTOR"/>
    <property type="match status" value="1"/>
</dbReference>
<evidence type="ECO:0000256" key="5">
    <source>
        <dbReference type="ARBA" id="ARBA00023015"/>
    </source>
</evidence>
<dbReference type="SUPFAM" id="SSF57667">
    <property type="entry name" value="beta-beta-alpha zinc fingers"/>
    <property type="match status" value="1"/>
</dbReference>
<evidence type="ECO:0000256" key="3">
    <source>
        <dbReference type="ARBA" id="ARBA00022771"/>
    </source>
</evidence>
<keyword evidence="5" id="KW-0805">Transcription regulation</keyword>
<organism evidence="10 11">
    <name type="scientific">Caerostris extrusa</name>
    <name type="common">Bark spider</name>
    <name type="synonym">Caerostris bankana</name>
    <dbReference type="NCBI Taxonomy" id="172846"/>
    <lineage>
        <taxon>Eukaryota</taxon>
        <taxon>Metazoa</taxon>
        <taxon>Ecdysozoa</taxon>
        <taxon>Arthropoda</taxon>
        <taxon>Chelicerata</taxon>
        <taxon>Arachnida</taxon>
        <taxon>Araneae</taxon>
        <taxon>Araneomorphae</taxon>
        <taxon>Entelegynae</taxon>
        <taxon>Araneoidea</taxon>
        <taxon>Araneidae</taxon>
        <taxon>Caerostris</taxon>
    </lineage>
</organism>
<sequence>MNRKDEHHNESSQIEYSRISLPDEVLYSTRNPIHTLNTTEQPETFSFATLAWDDPLENLTTLRHHISTHSGERPFACNECSKRYARKGDLKCHMLKHSGEERSESDSCGAEFSSEDSLEADECRKNK</sequence>
<keyword evidence="11" id="KW-1185">Reference proteome</keyword>
<dbReference type="GO" id="GO:0008270">
    <property type="term" value="F:zinc ion binding"/>
    <property type="evidence" value="ECO:0007669"/>
    <property type="project" value="UniProtKB-KW"/>
</dbReference>
<evidence type="ECO:0000256" key="6">
    <source>
        <dbReference type="ARBA" id="ARBA00023163"/>
    </source>
</evidence>
<protein>
    <recommendedName>
        <fullName evidence="9">C2H2-type domain-containing protein</fullName>
    </recommendedName>
</protein>
<feature type="region of interest" description="Disordered" evidence="8">
    <location>
        <begin position="98"/>
        <end position="127"/>
    </location>
</feature>
<dbReference type="InterPro" id="IPR036236">
    <property type="entry name" value="Znf_C2H2_sf"/>
</dbReference>
<dbReference type="EMBL" id="BPLR01005817">
    <property type="protein sequence ID" value="GIY05209.1"/>
    <property type="molecule type" value="Genomic_DNA"/>
</dbReference>
<keyword evidence="6" id="KW-0804">Transcription</keyword>
<evidence type="ECO:0000256" key="8">
    <source>
        <dbReference type="SAM" id="MobiDB-lite"/>
    </source>
</evidence>
<evidence type="ECO:0000256" key="2">
    <source>
        <dbReference type="ARBA" id="ARBA00022737"/>
    </source>
</evidence>
<dbReference type="FunFam" id="3.30.160.60:FF:001290">
    <property type="entry name" value="Zinc finger 45-like"/>
    <property type="match status" value="1"/>
</dbReference>
<keyword evidence="1" id="KW-0479">Metal-binding</keyword>
<evidence type="ECO:0000256" key="4">
    <source>
        <dbReference type="ARBA" id="ARBA00022833"/>
    </source>
</evidence>
<feature type="domain" description="C2H2-type" evidence="9">
    <location>
        <begin position="75"/>
        <end position="102"/>
    </location>
</feature>
<evidence type="ECO:0000313" key="10">
    <source>
        <dbReference type="EMBL" id="GIY05209.1"/>
    </source>
</evidence>
<comment type="caution">
    <text evidence="10">The sequence shown here is derived from an EMBL/GenBank/DDBJ whole genome shotgun (WGS) entry which is preliminary data.</text>
</comment>
<dbReference type="Pfam" id="PF22995">
    <property type="entry name" value="C2CH-3rd_BIRD-IDD"/>
    <property type="match status" value="1"/>
</dbReference>
<proteinExistence type="predicted"/>
<reference evidence="10 11" key="1">
    <citation type="submission" date="2021-06" db="EMBL/GenBank/DDBJ databases">
        <title>Caerostris extrusa draft genome.</title>
        <authorList>
            <person name="Kono N."/>
            <person name="Arakawa K."/>
        </authorList>
    </citation>
    <scope>NUCLEOTIDE SEQUENCE [LARGE SCALE GENOMIC DNA]</scope>
</reference>
<dbReference type="InterPro" id="IPR055187">
    <property type="entry name" value="C2CH-3rd_BIRD-IDD"/>
</dbReference>
<dbReference type="InterPro" id="IPR013087">
    <property type="entry name" value="Znf_C2H2_type"/>
</dbReference>
<dbReference type="Proteomes" id="UP001054945">
    <property type="component" value="Unassembled WGS sequence"/>
</dbReference>
<dbReference type="AlphaFoldDB" id="A0AAV4Q762"/>
<name>A0AAV4Q762_CAEEX</name>
<evidence type="ECO:0000313" key="11">
    <source>
        <dbReference type="Proteomes" id="UP001054945"/>
    </source>
</evidence>
<evidence type="ECO:0000256" key="7">
    <source>
        <dbReference type="PROSITE-ProRule" id="PRU00042"/>
    </source>
</evidence>
<keyword evidence="4" id="KW-0862">Zinc</keyword>
<gene>
    <name evidence="10" type="ORF">CEXT_672331</name>
</gene>
<keyword evidence="3 7" id="KW-0863">Zinc-finger</keyword>
<dbReference type="PROSITE" id="PS50157">
    <property type="entry name" value="ZINC_FINGER_C2H2_2"/>
    <property type="match status" value="1"/>
</dbReference>